<dbReference type="EMBL" id="JASWJB010000031">
    <property type="protein sequence ID" value="KAK2608875.1"/>
    <property type="molecule type" value="Genomic_DNA"/>
</dbReference>
<dbReference type="PANTHER" id="PTHR38887:SF1">
    <property type="entry name" value="RAS MODIFICATION PROTEIN ERF4"/>
    <property type="match status" value="1"/>
</dbReference>
<evidence type="ECO:0000313" key="2">
    <source>
        <dbReference type="EMBL" id="KAK2608875.1"/>
    </source>
</evidence>
<sequence>MGYPAYSYLQHPASLEMPPEPSYPQHNGLGRQPGHNSAHYQMNSYLVHRSNKDEMHSSLVVPAGQRYPRTPAMYRQQPYQHSTVYSEYLESHAAQAYGTPSPASSYTEIPPPNYDECVRPHSGRSQYLAGRPSPSRSSPPGSSSSLPGRAPSPPFTGKLAKPVAIPATQASLGSPFLRAYPPVLSHFDISRDTFLQFLDGLNRAAVASPPLQVLGLAGNIVSMVPLHTTQIVGGALNGTAMIGTVAVSKGRVEMTLRQANKEIFAPKGLNVQIAKLDALAVMAKMPILGADGKVDKNVPILKSIANGVDNPNMPAQHRRIRALEPWLERLEVVDLPAVEQSANLLGKMHAFASERQRKKEEEKLSKDRAKHEKDWKKDGKKAEREYDQKMRHLEREEKMARRRGDEDKLGRIEDKRDRLQEKFEGNMGGCVQGGSKAEEKLMRKIYFLTVTNAATGQAIA</sequence>
<comment type="caution">
    <text evidence="2">The sequence shown here is derived from an EMBL/GenBank/DDBJ whole genome shotgun (WGS) entry which is preliminary data.</text>
</comment>
<accession>A0AAJ0CXR7</accession>
<gene>
    <name evidence="2" type="ORF">QQS21_002588</name>
</gene>
<protein>
    <submittedName>
        <fullName evidence="2">Uncharacterized protein</fullName>
    </submittedName>
</protein>
<dbReference type="Proteomes" id="UP001251528">
    <property type="component" value="Unassembled WGS sequence"/>
</dbReference>
<dbReference type="InterPro" id="IPR053221">
    <property type="entry name" value="Burnettramic_acid_biosynth"/>
</dbReference>
<organism evidence="2 3">
    <name type="scientific">Conoideocrella luteorostrata</name>
    <dbReference type="NCBI Taxonomy" id="1105319"/>
    <lineage>
        <taxon>Eukaryota</taxon>
        <taxon>Fungi</taxon>
        <taxon>Dikarya</taxon>
        <taxon>Ascomycota</taxon>
        <taxon>Pezizomycotina</taxon>
        <taxon>Sordariomycetes</taxon>
        <taxon>Hypocreomycetidae</taxon>
        <taxon>Hypocreales</taxon>
        <taxon>Clavicipitaceae</taxon>
        <taxon>Conoideocrella</taxon>
    </lineage>
</organism>
<dbReference type="PANTHER" id="PTHR38887">
    <property type="entry name" value="CHROMOSOME 21, WHOLE GENOME SHOTGUN SEQUENCE"/>
    <property type="match status" value="1"/>
</dbReference>
<feature type="compositionally biased region" description="Low complexity" evidence="1">
    <location>
        <begin position="128"/>
        <end position="149"/>
    </location>
</feature>
<keyword evidence="3" id="KW-1185">Reference proteome</keyword>
<feature type="region of interest" description="Disordered" evidence="1">
    <location>
        <begin position="352"/>
        <end position="391"/>
    </location>
</feature>
<reference evidence="2" key="1">
    <citation type="submission" date="2023-06" db="EMBL/GenBank/DDBJ databases">
        <title>Conoideocrella luteorostrata (Hypocreales: Clavicipitaceae), a potential biocontrol fungus for elongate hemlock scale in United States Christmas tree production areas.</title>
        <authorList>
            <person name="Barrett H."/>
            <person name="Lovett B."/>
            <person name="Macias A.M."/>
            <person name="Stajich J.E."/>
            <person name="Kasson M.T."/>
        </authorList>
    </citation>
    <scope>NUCLEOTIDE SEQUENCE</scope>
    <source>
        <strain evidence="2">ARSEF 14590</strain>
    </source>
</reference>
<evidence type="ECO:0000313" key="3">
    <source>
        <dbReference type="Proteomes" id="UP001251528"/>
    </source>
</evidence>
<feature type="region of interest" description="Disordered" evidence="1">
    <location>
        <begin position="96"/>
        <end position="159"/>
    </location>
</feature>
<evidence type="ECO:0000256" key="1">
    <source>
        <dbReference type="SAM" id="MobiDB-lite"/>
    </source>
</evidence>
<dbReference type="AlphaFoldDB" id="A0AAJ0CXR7"/>
<name>A0AAJ0CXR7_9HYPO</name>
<proteinExistence type="predicted"/>